<dbReference type="InterPro" id="IPR023885">
    <property type="entry name" value="4Fe4S-binding_SPASM_dom"/>
</dbReference>
<dbReference type="CDD" id="cd21119">
    <property type="entry name" value="SPASM_PqqE"/>
    <property type="match status" value="1"/>
</dbReference>
<dbReference type="STRING" id="321339.SAMN05444340_101442"/>
<dbReference type="Pfam" id="PF13186">
    <property type="entry name" value="SPASM"/>
    <property type="match status" value="1"/>
</dbReference>
<feature type="domain" description="4Fe4S-binding SPASM" evidence="1">
    <location>
        <begin position="29"/>
        <end position="95"/>
    </location>
</feature>
<dbReference type="NCBIfam" id="TIGR04085">
    <property type="entry name" value="rSAM_more_4Fe4S"/>
    <property type="match status" value="1"/>
</dbReference>
<dbReference type="InterPro" id="IPR050377">
    <property type="entry name" value="Radical_SAM_PqqE_MftC-like"/>
</dbReference>
<protein>
    <submittedName>
        <fullName evidence="2">Pyrroloquinoline quinone biosynthesis protein E</fullName>
    </submittedName>
</protein>
<evidence type="ECO:0000313" key="2">
    <source>
        <dbReference type="EMBL" id="SDX90403.1"/>
    </source>
</evidence>
<evidence type="ECO:0000259" key="1">
    <source>
        <dbReference type="Pfam" id="PF13186"/>
    </source>
</evidence>
<name>A0A1H3FGZ5_9RHOB</name>
<dbReference type="EMBL" id="FNPF01000001">
    <property type="protein sequence ID" value="SDX90403.1"/>
    <property type="molecule type" value="Genomic_DNA"/>
</dbReference>
<dbReference type="InterPro" id="IPR058240">
    <property type="entry name" value="rSAM_sf"/>
</dbReference>
<dbReference type="SUPFAM" id="SSF102114">
    <property type="entry name" value="Radical SAM enzymes"/>
    <property type="match status" value="1"/>
</dbReference>
<evidence type="ECO:0000313" key="3">
    <source>
        <dbReference type="Proteomes" id="UP000199286"/>
    </source>
</evidence>
<dbReference type="Gene3D" id="3.20.20.70">
    <property type="entry name" value="Aldolase class I"/>
    <property type="match status" value="1"/>
</dbReference>
<keyword evidence="3" id="KW-1185">Reference proteome</keyword>
<dbReference type="PANTHER" id="PTHR11228:SF7">
    <property type="entry name" value="PQQA PEPTIDE CYCLASE"/>
    <property type="match status" value="1"/>
</dbReference>
<reference evidence="2 3" key="1">
    <citation type="submission" date="2016-10" db="EMBL/GenBank/DDBJ databases">
        <authorList>
            <person name="de Groot N.N."/>
        </authorList>
    </citation>
    <scope>NUCLEOTIDE SEQUENCE [LARGE SCALE GENOMIC DNA]</scope>
    <source>
        <strain evidence="2 3">DSM 26880</strain>
    </source>
</reference>
<sequence length="169" mass="18514">MAEARAALKGTLVIDYVPADYHEDFPKRCMGGWGSTGLNITPEGLVLPCHAAQTIPHLQFDCVQDGSLSDIWYNGRAFNAYRGTDWMEEPCRSCDRKTKDFGGCRCQTFALLGNATATDPVCTKSEHHAWLKERAESEAHEADDQAVAAPAERVSTAELMTYRKLGSGG</sequence>
<gene>
    <name evidence="2" type="ORF">SAMN05444340_101442</name>
</gene>
<accession>A0A1H3FGZ5</accession>
<proteinExistence type="predicted"/>
<organism evidence="2 3">
    <name type="scientific">Citreimonas salinaria</name>
    <dbReference type="NCBI Taxonomy" id="321339"/>
    <lineage>
        <taxon>Bacteria</taxon>
        <taxon>Pseudomonadati</taxon>
        <taxon>Pseudomonadota</taxon>
        <taxon>Alphaproteobacteria</taxon>
        <taxon>Rhodobacterales</taxon>
        <taxon>Roseobacteraceae</taxon>
        <taxon>Citreimonas</taxon>
    </lineage>
</organism>
<dbReference type="PANTHER" id="PTHR11228">
    <property type="entry name" value="RADICAL SAM DOMAIN PROTEIN"/>
    <property type="match status" value="1"/>
</dbReference>
<dbReference type="InterPro" id="IPR013785">
    <property type="entry name" value="Aldolase_TIM"/>
</dbReference>
<dbReference type="Proteomes" id="UP000199286">
    <property type="component" value="Unassembled WGS sequence"/>
</dbReference>
<dbReference type="AlphaFoldDB" id="A0A1H3FGZ5"/>